<feature type="transmembrane region" description="Helical" evidence="2">
    <location>
        <begin position="238"/>
        <end position="261"/>
    </location>
</feature>
<evidence type="ECO:0000256" key="1">
    <source>
        <dbReference type="SAM" id="MobiDB-lite"/>
    </source>
</evidence>
<keyword evidence="4" id="KW-1185">Reference proteome</keyword>
<dbReference type="EMBL" id="JALLPJ020000443">
    <property type="protein sequence ID" value="KAL3791949.1"/>
    <property type="molecule type" value="Genomic_DNA"/>
</dbReference>
<dbReference type="Proteomes" id="UP001530400">
    <property type="component" value="Unassembled WGS sequence"/>
</dbReference>
<keyword evidence="2" id="KW-1133">Transmembrane helix</keyword>
<feature type="region of interest" description="Disordered" evidence="1">
    <location>
        <begin position="283"/>
        <end position="317"/>
    </location>
</feature>
<feature type="transmembrane region" description="Helical" evidence="2">
    <location>
        <begin position="124"/>
        <end position="147"/>
    </location>
</feature>
<reference evidence="3 4" key="1">
    <citation type="submission" date="2024-10" db="EMBL/GenBank/DDBJ databases">
        <title>Updated reference genomes for cyclostephanoid diatoms.</title>
        <authorList>
            <person name="Roberts W.R."/>
            <person name="Alverson A.J."/>
        </authorList>
    </citation>
    <scope>NUCLEOTIDE SEQUENCE [LARGE SCALE GENOMIC DNA]</scope>
    <source>
        <strain evidence="3 4">AJA010-31</strain>
    </source>
</reference>
<gene>
    <name evidence="3" type="ORF">ACHAWO_009464</name>
</gene>
<feature type="transmembrane region" description="Helical" evidence="2">
    <location>
        <begin position="193"/>
        <end position="217"/>
    </location>
</feature>
<comment type="caution">
    <text evidence="3">The sequence shown here is derived from an EMBL/GenBank/DDBJ whole genome shotgun (WGS) entry which is preliminary data.</text>
</comment>
<keyword evidence="2" id="KW-0812">Transmembrane</keyword>
<accession>A0ABD3PV43</accession>
<feature type="region of interest" description="Disordered" evidence="1">
    <location>
        <begin position="330"/>
        <end position="351"/>
    </location>
</feature>
<sequence length="351" mass="38972">MAPSLCGPLINSRKSLIALAWTLTTLLSIFAFGISAHLATRINQQYNSMTTGEYADWFMDIYNEGRVNCRRLEGGQDEGREGEEGQHNREGEGDHERNREGCHAEFDAEFFEAMASSNSRSLEFAGVYTTILGMALSLYGSTVIVGFMSLKGEYIPPCFSFRSMSLEDEGATGPEDATTGPRKLWGEKIHQGIFLGFLIIFANLSLLCAVIFGELKIRDSYSNFAEGQDTENYQIERVASIFAITCIVLACTYVLFAVMYITCGGMGEDETIQQRHNTGEWLDHSQFQMSPPKSRRKRRGRRDHLPNARDKSEPLVSAIGAGGEGFITEMVSTSSGSSQGSYRDHRYGELT</sequence>
<feature type="compositionally biased region" description="Basic and acidic residues" evidence="1">
    <location>
        <begin position="303"/>
        <end position="313"/>
    </location>
</feature>
<evidence type="ECO:0000256" key="2">
    <source>
        <dbReference type="SAM" id="Phobius"/>
    </source>
</evidence>
<feature type="compositionally biased region" description="Low complexity" evidence="1">
    <location>
        <begin position="332"/>
        <end position="341"/>
    </location>
</feature>
<organism evidence="3 4">
    <name type="scientific">Cyclotella atomus</name>
    <dbReference type="NCBI Taxonomy" id="382360"/>
    <lineage>
        <taxon>Eukaryota</taxon>
        <taxon>Sar</taxon>
        <taxon>Stramenopiles</taxon>
        <taxon>Ochrophyta</taxon>
        <taxon>Bacillariophyta</taxon>
        <taxon>Coscinodiscophyceae</taxon>
        <taxon>Thalassiosirophycidae</taxon>
        <taxon>Stephanodiscales</taxon>
        <taxon>Stephanodiscaceae</taxon>
        <taxon>Cyclotella</taxon>
    </lineage>
</organism>
<feature type="compositionally biased region" description="Basic residues" evidence="1">
    <location>
        <begin position="293"/>
        <end position="302"/>
    </location>
</feature>
<dbReference type="AlphaFoldDB" id="A0ABD3PV43"/>
<protein>
    <submittedName>
        <fullName evidence="3">Uncharacterized protein</fullName>
    </submittedName>
</protein>
<evidence type="ECO:0000313" key="3">
    <source>
        <dbReference type="EMBL" id="KAL3791949.1"/>
    </source>
</evidence>
<proteinExistence type="predicted"/>
<keyword evidence="2" id="KW-0472">Membrane</keyword>
<evidence type="ECO:0000313" key="4">
    <source>
        <dbReference type="Proteomes" id="UP001530400"/>
    </source>
</evidence>
<feature type="transmembrane region" description="Helical" evidence="2">
    <location>
        <begin position="18"/>
        <end position="39"/>
    </location>
</feature>
<feature type="compositionally biased region" description="Basic and acidic residues" evidence="1">
    <location>
        <begin position="342"/>
        <end position="351"/>
    </location>
</feature>
<name>A0ABD3PV43_9STRA</name>
<feature type="region of interest" description="Disordered" evidence="1">
    <location>
        <begin position="73"/>
        <end position="98"/>
    </location>
</feature>